<keyword evidence="4" id="KW-0378">Hydrolase</keyword>
<dbReference type="PANTHER" id="PTHR24260:SF136">
    <property type="entry name" value="GH08193P-RELATED"/>
    <property type="match status" value="1"/>
</dbReference>
<dbReference type="PANTHER" id="PTHR24260">
    <property type="match status" value="1"/>
</dbReference>
<dbReference type="GO" id="GO:0004252">
    <property type="term" value="F:serine-type endopeptidase activity"/>
    <property type="evidence" value="ECO:0007669"/>
    <property type="project" value="InterPro"/>
</dbReference>
<dbReference type="OMA" id="WGQINDE"/>
<keyword evidence="1" id="KW-1015">Disulfide bond</keyword>
<dbReference type="InterPro" id="IPR043504">
    <property type="entry name" value="Peptidase_S1_PA_chymotrypsin"/>
</dbReference>
<keyword evidence="2" id="KW-0732">Signal</keyword>
<sequence length="258" mass="27757">MMKSVALLLCIATVWVESSPNVRIIGGHTAKAGQFPFAAAIYKSTATGTYFCSGALINTQWVLTAGQCVDGAVLLTVRLGSNSLSANDPNALRLATDTFFLHPEYNATKMVNDVGLIKFRLPITETDYIKPISVLASSALPDSSSVITFGWGQINDENAGLVDELNYVYLTTLSNEECRLTYGSQVTDNNVCVSGNYNEGTCRGDLGSPLFQYGGTSMIYHVGISSFLSANGCESTDPSGFTRTSPYVDWINNVTNTY</sequence>
<gene>
    <name evidence="4" type="primary">AUGUSTUS-3.0.2_10937</name>
    <name evidence="4" type="ORF">TcasGA2_TC010937</name>
</gene>
<dbReference type="Gene3D" id="2.40.10.10">
    <property type="entry name" value="Trypsin-like serine proteases"/>
    <property type="match status" value="1"/>
</dbReference>
<reference evidence="4 5" key="2">
    <citation type="journal article" date="2010" name="Nucleic Acids Res.">
        <title>BeetleBase in 2010: revisions to provide comprehensive genomic information for Tribolium castaneum.</title>
        <authorList>
            <person name="Kim H.S."/>
            <person name="Murphy T."/>
            <person name="Xia J."/>
            <person name="Caragea D."/>
            <person name="Park Y."/>
            <person name="Beeman R.W."/>
            <person name="Lorenzen M.D."/>
            <person name="Butcher S."/>
            <person name="Manak J.R."/>
            <person name="Brown S.J."/>
        </authorList>
    </citation>
    <scope>GENOME REANNOTATION</scope>
    <source>
        <strain evidence="4 5">Georgia GA2</strain>
    </source>
</reference>
<dbReference type="KEGG" id="tca:657600"/>
<dbReference type="SUPFAM" id="SSF50494">
    <property type="entry name" value="Trypsin-like serine proteases"/>
    <property type="match status" value="1"/>
</dbReference>
<dbReference type="Proteomes" id="UP000007266">
    <property type="component" value="Linkage group 5"/>
</dbReference>
<evidence type="ECO:0000256" key="2">
    <source>
        <dbReference type="SAM" id="SignalP"/>
    </source>
</evidence>
<dbReference type="InterPro" id="IPR051333">
    <property type="entry name" value="CLIP_Serine_Protease"/>
</dbReference>
<dbReference type="SMART" id="SM00020">
    <property type="entry name" value="Tryp_SPc"/>
    <property type="match status" value="1"/>
</dbReference>
<dbReference type="CDD" id="cd00190">
    <property type="entry name" value="Tryp_SPc"/>
    <property type="match status" value="1"/>
</dbReference>
<dbReference type="InterPro" id="IPR001254">
    <property type="entry name" value="Trypsin_dom"/>
</dbReference>
<evidence type="ECO:0000259" key="3">
    <source>
        <dbReference type="PROSITE" id="PS50240"/>
    </source>
</evidence>
<dbReference type="GO" id="GO:0005615">
    <property type="term" value="C:extracellular space"/>
    <property type="evidence" value="ECO:0000318"/>
    <property type="project" value="GO_Central"/>
</dbReference>
<evidence type="ECO:0000313" key="5">
    <source>
        <dbReference type="Proteomes" id="UP000007266"/>
    </source>
</evidence>
<dbReference type="PROSITE" id="PS50240">
    <property type="entry name" value="TRYPSIN_DOM"/>
    <property type="match status" value="1"/>
</dbReference>
<dbReference type="InterPro" id="IPR009003">
    <property type="entry name" value="Peptidase_S1_PA"/>
</dbReference>
<keyword evidence="4" id="KW-0645">Protease</keyword>
<dbReference type="STRING" id="7070.D6WN57"/>
<keyword evidence="5" id="KW-1185">Reference proteome</keyword>
<name>D6WN57_TRICA</name>
<dbReference type="OrthoDB" id="10002959at2759"/>
<dbReference type="GO" id="GO:0006508">
    <property type="term" value="P:proteolysis"/>
    <property type="evidence" value="ECO:0007669"/>
    <property type="project" value="UniProtKB-KW"/>
</dbReference>
<dbReference type="PRINTS" id="PR00722">
    <property type="entry name" value="CHYMOTRYPSIN"/>
</dbReference>
<dbReference type="InParanoid" id="D6WN57"/>
<dbReference type="GO" id="GO:0045087">
    <property type="term" value="P:innate immune response"/>
    <property type="evidence" value="ECO:0000318"/>
    <property type="project" value="GO_Central"/>
</dbReference>
<accession>D6WN57</accession>
<reference evidence="4 5" key="1">
    <citation type="journal article" date="2008" name="Nature">
        <title>The genome of the model beetle and pest Tribolium castaneum.</title>
        <authorList>
            <consortium name="Tribolium Genome Sequencing Consortium"/>
            <person name="Richards S."/>
            <person name="Gibbs R.A."/>
            <person name="Weinstock G.M."/>
            <person name="Brown S.J."/>
            <person name="Denell R."/>
            <person name="Beeman R.W."/>
            <person name="Gibbs R."/>
            <person name="Beeman R.W."/>
            <person name="Brown S.J."/>
            <person name="Bucher G."/>
            <person name="Friedrich M."/>
            <person name="Grimmelikhuijzen C.J."/>
            <person name="Klingler M."/>
            <person name="Lorenzen M."/>
            <person name="Richards S."/>
            <person name="Roth S."/>
            <person name="Schroder R."/>
            <person name="Tautz D."/>
            <person name="Zdobnov E.M."/>
            <person name="Muzny D."/>
            <person name="Gibbs R.A."/>
            <person name="Weinstock G.M."/>
            <person name="Attaway T."/>
            <person name="Bell S."/>
            <person name="Buhay C.J."/>
            <person name="Chandrabose M.N."/>
            <person name="Chavez D."/>
            <person name="Clerk-Blankenburg K.P."/>
            <person name="Cree A."/>
            <person name="Dao M."/>
            <person name="Davis C."/>
            <person name="Chacko J."/>
            <person name="Dinh H."/>
            <person name="Dugan-Rocha S."/>
            <person name="Fowler G."/>
            <person name="Garner T.T."/>
            <person name="Garnes J."/>
            <person name="Gnirke A."/>
            <person name="Hawes A."/>
            <person name="Hernandez J."/>
            <person name="Hines S."/>
            <person name="Holder M."/>
            <person name="Hume J."/>
            <person name="Jhangiani S.N."/>
            <person name="Joshi V."/>
            <person name="Khan Z.M."/>
            <person name="Jackson L."/>
            <person name="Kovar C."/>
            <person name="Kowis A."/>
            <person name="Lee S."/>
            <person name="Lewis L.R."/>
            <person name="Margolis J."/>
            <person name="Morgan M."/>
            <person name="Nazareth L.V."/>
            <person name="Nguyen N."/>
            <person name="Okwuonu G."/>
            <person name="Parker D."/>
            <person name="Richards S."/>
            <person name="Ruiz S.J."/>
            <person name="Santibanez J."/>
            <person name="Savard J."/>
            <person name="Scherer S.E."/>
            <person name="Schneider B."/>
            <person name="Sodergren E."/>
            <person name="Tautz D."/>
            <person name="Vattahil S."/>
            <person name="Villasana D."/>
            <person name="White C.S."/>
            <person name="Wright R."/>
            <person name="Park Y."/>
            <person name="Beeman R.W."/>
            <person name="Lord J."/>
            <person name="Oppert B."/>
            <person name="Lorenzen M."/>
            <person name="Brown S."/>
            <person name="Wang L."/>
            <person name="Savard J."/>
            <person name="Tautz D."/>
            <person name="Richards S."/>
            <person name="Weinstock G."/>
            <person name="Gibbs R.A."/>
            <person name="Liu Y."/>
            <person name="Worley K."/>
            <person name="Weinstock G."/>
            <person name="Elsik C.G."/>
            <person name="Reese J.T."/>
            <person name="Elhaik E."/>
            <person name="Landan G."/>
            <person name="Graur D."/>
            <person name="Arensburger P."/>
            <person name="Atkinson P."/>
            <person name="Beeman R.W."/>
            <person name="Beidler J."/>
            <person name="Brown S.J."/>
            <person name="Demuth J.P."/>
            <person name="Drury D.W."/>
            <person name="Du Y.Z."/>
            <person name="Fujiwara H."/>
            <person name="Lorenzen M."/>
            <person name="Maselli V."/>
            <person name="Osanai M."/>
            <person name="Park Y."/>
            <person name="Robertson H.M."/>
            <person name="Tu Z."/>
            <person name="Wang J.J."/>
            <person name="Wang S."/>
            <person name="Richards S."/>
            <person name="Song H."/>
            <person name="Zhang L."/>
            <person name="Sodergren E."/>
            <person name="Werner D."/>
            <person name="Stanke M."/>
            <person name="Morgenstern B."/>
            <person name="Solovyev V."/>
            <person name="Kosarev P."/>
            <person name="Brown G."/>
            <person name="Chen H.C."/>
            <person name="Ermolaeva O."/>
            <person name="Hlavina W."/>
            <person name="Kapustin Y."/>
            <person name="Kiryutin B."/>
            <person name="Kitts P."/>
            <person name="Maglott D."/>
            <person name="Pruitt K."/>
            <person name="Sapojnikov V."/>
            <person name="Souvorov A."/>
            <person name="Mackey A.J."/>
            <person name="Waterhouse R.M."/>
            <person name="Wyder S."/>
            <person name="Zdobnov E.M."/>
            <person name="Zdobnov E.M."/>
            <person name="Wyder S."/>
            <person name="Kriventseva E.V."/>
            <person name="Kadowaki T."/>
            <person name="Bork P."/>
            <person name="Aranda M."/>
            <person name="Bao R."/>
            <person name="Beermann A."/>
            <person name="Berns N."/>
            <person name="Bolognesi R."/>
            <person name="Bonneton F."/>
            <person name="Bopp D."/>
            <person name="Brown S.J."/>
            <person name="Bucher G."/>
            <person name="Butts T."/>
            <person name="Chaumot A."/>
            <person name="Denell R.E."/>
            <person name="Ferrier D.E."/>
            <person name="Friedrich M."/>
            <person name="Gordon C.M."/>
            <person name="Jindra M."/>
            <person name="Klingler M."/>
            <person name="Lan Q."/>
            <person name="Lattorff H.M."/>
            <person name="Laudet V."/>
            <person name="von Levetsow C."/>
            <person name="Liu Z."/>
            <person name="Lutz R."/>
            <person name="Lynch J.A."/>
            <person name="da Fonseca R.N."/>
            <person name="Posnien N."/>
            <person name="Reuter R."/>
            <person name="Roth S."/>
            <person name="Savard J."/>
            <person name="Schinko J.B."/>
            <person name="Schmitt C."/>
            <person name="Schoppmeier M."/>
            <person name="Schroder R."/>
            <person name="Shippy T.D."/>
            <person name="Simonnet F."/>
            <person name="Marques-Souza H."/>
            <person name="Tautz D."/>
            <person name="Tomoyasu Y."/>
            <person name="Trauner J."/>
            <person name="Van der Zee M."/>
            <person name="Vervoort M."/>
            <person name="Wittkopp N."/>
            <person name="Wimmer E.A."/>
            <person name="Yang X."/>
            <person name="Jones A.K."/>
            <person name="Sattelle D.B."/>
            <person name="Ebert P.R."/>
            <person name="Nelson D."/>
            <person name="Scott J.G."/>
            <person name="Beeman R.W."/>
            <person name="Muthukrishnan S."/>
            <person name="Kramer K.J."/>
            <person name="Arakane Y."/>
            <person name="Beeman R.W."/>
            <person name="Zhu Q."/>
            <person name="Hogenkamp D."/>
            <person name="Dixit R."/>
            <person name="Oppert B."/>
            <person name="Jiang H."/>
            <person name="Zou Z."/>
            <person name="Marshall J."/>
            <person name="Elpidina E."/>
            <person name="Vinokurov K."/>
            <person name="Oppert C."/>
            <person name="Zou Z."/>
            <person name="Evans J."/>
            <person name="Lu Z."/>
            <person name="Zhao P."/>
            <person name="Sumathipala N."/>
            <person name="Altincicek B."/>
            <person name="Vilcinskas A."/>
            <person name="Williams M."/>
            <person name="Hultmark D."/>
            <person name="Hetru C."/>
            <person name="Jiang H."/>
            <person name="Grimmelikhuijzen C.J."/>
            <person name="Hauser F."/>
            <person name="Cazzamali G."/>
            <person name="Williamson M."/>
            <person name="Park Y."/>
            <person name="Li B."/>
            <person name="Tanaka Y."/>
            <person name="Predel R."/>
            <person name="Neupert S."/>
            <person name="Schachtner J."/>
            <person name="Verleyen P."/>
            <person name="Raible F."/>
            <person name="Bork P."/>
            <person name="Friedrich M."/>
            <person name="Walden K.K."/>
            <person name="Robertson H.M."/>
            <person name="Angeli S."/>
            <person name="Foret S."/>
            <person name="Bucher G."/>
            <person name="Schuetz S."/>
            <person name="Maleszka R."/>
            <person name="Wimmer E.A."/>
            <person name="Beeman R.W."/>
            <person name="Lorenzen M."/>
            <person name="Tomoyasu Y."/>
            <person name="Miller S.C."/>
            <person name="Grossmann D."/>
            <person name="Bucher G."/>
        </authorList>
    </citation>
    <scope>NUCLEOTIDE SEQUENCE [LARGE SCALE GENOMIC DNA]</scope>
    <source>
        <strain evidence="4 5">Georgia GA2</strain>
    </source>
</reference>
<dbReference type="eggNOG" id="KOG3627">
    <property type="taxonomic scope" value="Eukaryota"/>
</dbReference>
<feature type="signal peptide" evidence="2">
    <location>
        <begin position="1"/>
        <end position="18"/>
    </location>
</feature>
<dbReference type="HOGENOM" id="CLU_006842_7_4_1"/>
<dbReference type="FunFam" id="2.40.10.10:FF:000068">
    <property type="entry name" value="transmembrane protease serine 2"/>
    <property type="match status" value="1"/>
</dbReference>
<proteinExistence type="predicted"/>
<evidence type="ECO:0000256" key="1">
    <source>
        <dbReference type="ARBA" id="ARBA00023157"/>
    </source>
</evidence>
<dbReference type="Pfam" id="PF00089">
    <property type="entry name" value="Trypsin"/>
    <property type="match status" value="1"/>
</dbReference>
<dbReference type="AlphaFoldDB" id="D6WN57"/>
<feature type="domain" description="Peptidase S1" evidence="3">
    <location>
        <begin position="24"/>
        <end position="256"/>
    </location>
</feature>
<dbReference type="InterPro" id="IPR001314">
    <property type="entry name" value="Peptidase_S1A"/>
</dbReference>
<dbReference type="PhylomeDB" id="D6WN57"/>
<protein>
    <submittedName>
        <fullName evidence="4">Serine protease H118</fullName>
    </submittedName>
</protein>
<dbReference type="EMBL" id="KQ971342">
    <property type="protein sequence ID" value="EFA04556.1"/>
    <property type="molecule type" value="Genomic_DNA"/>
</dbReference>
<organism evidence="4 5">
    <name type="scientific">Tribolium castaneum</name>
    <name type="common">Red flour beetle</name>
    <dbReference type="NCBI Taxonomy" id="7070"/>
    <lineage>
        <taxon>Eukaryota</taxon>
        <taxon>Metazoa</taxon>
        <taxon>Ecdysozoa</taxon>
        <taxon>Arthropoda</taxon>
        <taxon>Hexapoda</taxon>
        <taxon>Insecta</taxon>
        <taxon>Pterygota</taxon>
        <taxon>Neoptera</taxon>
        <taxon>Endopterygota</taxon>
        <taxon>Coleoptera</taxon>
        <taxon>Polyphaga</taxon>
        <taxon>Cucujiformia</taxon>
        <taxon>Tenebrionidae</taxon>
        <taxon>Tenebrionidae incertae sedis</taxon>
        <taxon>Tribolium</taxon>
    </lineage>
</organism>
<evidence type="ECO:0000313" key="4">
    <source>
        <dbReference type="EMBL" id="EFA04556.1"/>
    </source>
</evidence>
<feature type="chain" id="PRO_5003089960" evidence="2">
    <location>
        <begin position="19"/>
        <end position="258"/>
    </location>
</feature>